<protein>
    <recommendedName>
        <fullName evidence="3">Retrotransposon gag domain-containing protein</fullName>
    </recommendedName>
</protein>
<name>A0AAG5CS66_ANOAO</name>
<organism evidence="1 2">
    <name type="scientific">Anopheles atroparvus</name>
    <name type="common">European mosquito</name>
    <dbReference type="NCBI Taxonomy" id="41427"/>
    <lineage>
        <taxon>Eukaryota</taxon>
        <taxon>Metazoa</taxon>
        <taxon>Ecdysozoa</taxon>
        <taxon>Arthropoda</taxon>
        <taxon>Hexapoda</taxon>
        <taxon>Insecta</taxon>
        <taxon>Pterygota</taxon>
        <taxon>Neoptera</taxon>
        <taxon>Endopterygota</taxon>
        <taxon>Diptera</taxon>
        <taxon>Nematocera</taxon>
        <taxon>Culicoidea</taxon>
        <taxon>Culicidae</taxon>
        <taxon>Anophelinae</taxon>
        <taxon>Anopheles</taxon>
    </lineage>
</organism>
<dbReference type="Proteomes" id="UP000075880">
    <property type="component" value="Unassembled WGS sequence"/>
</dbReference>
<keyword evidence="2" id="KW-1185">Reference proteome</keyword>
<proteinExistence type="predicted"/>
<sequence>MEALNSRIAALESRLSETIVTNDYEDPPLFFTKSDGSPVNPESFEKIPGVVKDLPVFSGDPSELNSWINDVDGLIRLYQTTSNHNEEQQNKFHMVCKFIRRKIRGEANDALVASNVGINWHMIRRTLITYYGEKRDLETLDFQLMSVYQKGRSLEVYYDEVNRLLSLIANQIKTDERFTHPEASKAMIETYNKKAIDAFIRGLDGDVYKFIRNYEPTSLAAAYSYCISFQNLECRKMLTRPKHVNIPPSAPRNLIPLPIPHPPPRMFQNHYRPMTPNNMRPHFVSNQPVQNHARNFTQRPTWNQPNQTRPFFQRTGFNQPNFRQNRPEPMEVDRSIRSHQVNYANRPNSSNVRPLKRQRAFNLETFAEERNPYEDESDSQSSYERYMRNIEKQEKFNEASCEAELNFLE</sequence>
<dbReference type="AlphaFoldDB" id="A0AAG5CS66"/>
<accession>A0AAG5CS66</accession>
<evidence type="ECO:0000313" key="1">
    <source>
        <dbReference type="EnsemblMetazoa" id="ENSAATROPP001681"/>
    </source>
</evidence>
<evidence type="ECO:0008006" key="3">
    <source>
        <dbReference type="Google" id="ProtNLM"/>
    </source>
</evidence>
<reference evidence="1" key="1">
    <citation type="submission" date="2024-04" db="UniProtKB">
        <authorList>
            <consortium name="EnsemblMetazoa"/>
        </authorList>
    </citation>
    <scope>IDENTIFICATION</scope>
    <source>
        <strain evidence="1">EBRO</strain>
    </source>
</reference>
<dbReference type="EnsemblMetazoa" id="ENSAATROPT001748">
    <property type="protein sequence ID" value="ENSAATROPP001681"/>
    <property type="gene ID" value="ENSAATROPG001377"/>
</dbReference>
<evidence type="ECO:0000313" key="2">
    <source>
        <dbReference type="Proteomes" id="UP000075880"/>
    </source>
</evidence>